<evidence type="ECO:0000256" key="1">
    <source>
        <dbReference type="SAM" id="MobiDB-lite"/>
    </source>
</evidence>
<dbReference type="AlphaFoldDB" id="A0A818SPR3"/>
<evidence type="ECO:0000313" key="3">
    <source>
        <dbReference type="EMBL" id="CAF3668809.1"/>
    </source>
</evidence>
<dbReference type="Proteomes" id="UP000663869">
    <property type="component" value="Unassembled WGS sequence"/>
</dbReference>
<name>A0A818SPR3_9BILA</name>
<dbReference type="SMART" id="SM00213">
    <property type="entry name" value="UBQ"/>
    <property type="match status" value="1"/>
</dbReference>
<accession>A0A818SPR3</accession>
<gene>
    <name evidence="3" type="ORF">FME351_LOCUS25563</name>
</gene>
<dbReference type="InterPro" id="IPR000626">
    <property type="entry name" value="Ubiquitin-like_dom"/>
</dbReference>
<feature type="domain" description="Ubiquitin-like" evidence="2">
    <location>
        <begin position="185"/>
        <end position="260"/>
    </location>
</feature>
<dbReference type="SUPFAM" id="SSF54236">
    <property type="entry name" value="Ubiquitin-like"/>
    <property type="match status" value="1"/>
</dbReference>
<dbReference type="EMBL" id="CAJNYU010003365">
    <property type="protein sequence ID" value="CAF3668809.1"/>
    <property type="molecule type" value="Genomic_DNA"/>
</dbReference>
<dbReference type="Pfam" id="PF00240">
    <property type="entry name" value="ubiquitin"/>
    <property type="match status" value="1"/>
</dbReference>
<dbReference type="InterPro" id="IPR019956">
    <property type="entry name" value="Ubiquitin_dom"/>
</dbReference>
<dbReference type="InterPro" id="IPR029071">
    <property type="entry name" value="Ubiquitin-like_domsf"/>
</dbReference>
<dbReference type="PRINTS" id="PR00348">
    <property type="entry name" value="UBIQUITIN"/>
</dbReference>
<sequence length="267" mass="30314">MPLMSTSHNHGTSFAIRQASQQNLFDLPQQSPSTSFETPSINVSSPSESRIVMNTNVSAQLRIEAHKTVDQFYERMCYELFEERKNKPMEKLTTIRNTLDTLIRKQGATHENIDSLVNDMQLIEQEINGLKNIQVNLRPLVIDVNSVIQSNSSNRVLQQTENIELLQTISGDYNDTRAFSNRSPFQLFIQLPSARTILLTIDPTDTIITLKQRIAERVGVPAEHQCLTKMGKILKDEYSIATYDIQKQSNISLSLRMNQQSTNDNAS</sequence>
<dbReference type="CDD" id="cd17039">
    <property type="entry name" value="Ubl_ubiquitin_like"/>
    <property type="match status" value="1"/>
</dbReference>
<proteinExistence type="predicted"/>
<dbReference type="PROSITE" id="PS50053">
    <property type="entry name" value="UBIQUITIN_2"/>
    <property type="match status" value="1"/>
</dbReference>
<protein>
    <recommendedName>
        <fullName evidence="2">Ubiquitin-like domain-containing protein</fullName>
    </recommendedName>
</protein>
<reference evidence="3" key="1">
    <citation type="submission" date="2021-02" db="EMBL/GenBank/DDBJ databases">
        <authorList>
            <person name="Nowell W R."/>
        </authorList>
    </citation>
    <scope>NUCLEOTIDE SEQUENCE</scope>
</reference>
<feature type="region of interest" description="Disordered" evidence="1">
    <location>
        <begin position="27"/>
        <end position="47"/>
    </location>
</feature>
<organism evidence="3 4">
    <name type="scientific">Rotaria socialis</name>
    <dbReference type="NCBI Taxonomy" id="392032"/>
    <lineage>
        <taxon>Eukaryota</taxon>
        <taxon>Metazoa</taxon>
        <taxon>Spiralia</taxon>
        <taxon>Gnathifera</taxon>
        <taxon>Rotifera</taxon>
        <taxon>Eurotatoria</taxon>
        <taxon>Bdelloidea</taxon>
        <taxon>Philodinida</taxon>
        <taxon>Philodinidae</taxon>
        <taxon>Rotaria</taxon>
    </lineage>
</organism>
<evidence type="ECO:0000259" key="2">
    <source>
        <dbReference type="PROSITE" id="PS50053"/>
    </source>
</evidence>
<comment type="caution">
    <text evidence="3">The sequence shown here is derived from an EMBL/GenBank/DDBJ whole genome shotgun (WGS) entry which is preliminary data.</text>
</comment>
<dbReference type="Gene3D" id="3.10.20.90">
    <property type="entry name" value="Phosphatidylinositol 3-kinase Catalytic Subunit, Chain A, domain 1"/>
    <property type="match status" value="1"/>
</dbReference>
<evidence type="ECO:0000313" key="4">
    <source>
        <dbReference type="Proteomes" id="UP000663869"/>
    </source>
</evidence>